<name>A0AAV5VT24_9BILA</name>
<reference evidence="1" key="1">
    <citation type="submission" date="2023-10" db="EMBL/GenBank/DDBJ databases">
        <title>Genome assembly of Pristionchus species.</title>
        <authorList>
            <person name="Yoshida K."/>
            <person name="Sommer R.J."/>
        </authorList>
    </citation>
    <scope>NUCLEOTIDE SEQUENCE</scope>
    <source>
        <strain evidence="1">RS5133</strain>
    </source>
</reference>
<evidence type="ECO:0000313" key="1">
    <source>
        <dbReference type="EMBL" id="GMT21165.1"/>
    </source>
</evidence>
<protein>
    <submittedName>
        <fullName evidence="1">Uncharacterized protein</fullName>
    </submittedName>
</protein>
<keyword evidence="2" id="KW-1185">Reference proteome</keyword>
<gene>
    <name evidence="1" type="ORF">PFISCL1PPCAC_12462</name>
</gene>
<accession>A0AAV5VT24</accession>
<feature type="non-terminal residue" evidence="1">
    <location>
        <position position="85"/>
    </location>
</feature>
<dbReference type="AlphaFoldDB" id="A0AAV5VT24"/>
<proteinExistence type="predicted"/>
<organism evidence="1 2">
    <name type="scientific">Pristionchus fissidentatus</name>
    <dbReference type="NCBI Taxonomy" id="1538716"/>
    <lineage>
        <taxon>Eukaryota</taxon>
        <taxon>Metazoa</taxon>
        <taxon>Ecdysozoa</taxon>
        <taxon>Nematoda</taxon>
        <taxon>Chromadorea</taxon>
        <taxon>Rhabditida</taxon>
        <taxon>Rhabditina</taxon>
        <taxon>Diplogasteromorpha</taxon>
        <taxon>Diplogasteroidea</taxon>
        <taxon>Neodiplogasteridae</taxon>
        <taxon>Pristionchus</taxon>
    </lineage>
</organism>
<dbReference type="EMBL" id="BTSY01000003">
    <property type="protein sequence ID" value="GMT21165.1"/>
    <property type="molecule type" value="Genomic_DNA"/>
</dbReference>
<sequence length="85" mass="9931">CYIIYQNMDYSMNCLEMQLKLAMEMDNGRANALRDFVYCFCKGLRKSIDSIIEKGYNNEEIEVITVIEKDQDSNETNLTEEVTID</sequence>
<evidence type="ECO:0000313" key="2">
    <source>
        <dbReference type="Proteomes" id="UP001432322"/>
    </source>
</evidence>
<dbReference type="Proteomes" id="UP001432322">
    <property type="component" value="Unassembled WGS sequence"/>
</dbReference>
<feature type="non-terminal residue" evidence="1">
    <location>
        <position position="1"/>
    </location>
</feature>
<comment type="caution">
    <text evidence="1">The sequence shown here is derived from an EMBL/GenBank/DDBJ whole genome shotgun (WGS) entry which is preliminary data.</text>
</comment>